<comment type="caution">
    <text evidence="2">The sequence shown here is derived from an EMBL/GenBank/DDBJ whole genome shotgun (WGS) entry which is preliminary data.</text>
</comment>
<name>A0ABR8H0W1_9CYAN</name>
<feature type="compositionally biased region" description="Polar residues" evidence="1">
    <location>
        <begin position="314"/>
        <end position="331"/>
    </location>
</feature>
<gene>
    <name evidence="2" type="ORF">H6G81_32350</name>
</gene>
<reference evidence="2 3" key="1">
    <citation type="journal article" date="2020" name="ISME J.">
        <title>Comparative genomics reveals insights into cyanobacterial evolution and habitat adaptation.</title>
        <authorList>
            <person name="Chen M.Y."/>
            <person name="Teng W.K."/>
            <person name="Zhao L."/>
            <person name="Hu C.X."/>
            <person name="Zhou Y.K."/>
            <person name="Han B.P."/>
            <person name="Song L.R."/>
            <person name="Shu W.S."/>
        </authorList>
    </citation>
    <scope>NUCLEOTIDE SEQUENCE [LARGE SCALE GENOMIC DNA]</scope>
    <source>
        <strain evidence="2 3">FACHB-248</strain>
    </source>
</reference>
<dbReference type="SUPFAM" id="SSF53448">
    <property type="entry name" value="Nucleotide-diphospho-sugar transferases"/>
    <property type="match status" value="1"/>
</dbReference>
<dbReference type="RefSeq" id="WP_072022157.1">
    <property type="nucleotide sequence ID" value="NZ_JACJTA010000126.1"/>
</dbReference>
<organism evidence="2 3">
    <name type="scientific">Scytonema hofmannii FACHB-248</name>
    <dbReference type="NCBI Taxonomy" id="1842502"/>
    <lineage>
        <taxon>Bacteria</taxon>
        <taxon>Bacillati</taxon>
        <taxon>Cyanobacteriota</taxon>
        <taxon>Cyanophyceae</taxon>
        <taxon>Nostocales</taxon>
        <taxon>Scytonemataceae</taxon>
        <taxon>Scytonema</taxon>
    </lineage>
</organism>
<dbReference type="PANTHER" id="PTHR34496:SF10">
    <property type="entry name" value="GLCNAC TRANSFERASE"/>
    <property type="match status" value="1"/>
</dbReference>
<dbReference type="Pfam" id="PF11397">
    <property type="entry name" value="GlcNAc"/>
    <property type="match status" value="2"/>
</dbReference>
<accession>A0ABR8H0W1</accession>
<evidence type="ECO:0000313" key="3">
    <source>
        <dbReference type="Proteomes" id="UP000660380"/>
    </source>
</evidence>
<protein>
    <recommendedName>
        <fullName evidence="4">N-acetylglucosaminyltransferase</fullName>
    </recommendedName>
</protein>
<evidence type="ECO:0000256" key="1">
    <source>
        <dbReference type="SAM" id="MobiDB-lite"/>
    </source>
</evidence>
<dbReference type="InterPro" id="IPR029044">
    <property type="entry name" value="Nucleotide-diphossugar_trans"/>
</dbReference>
<keyword evidence="3" id="KW-1185">Reference proteome</keyword>
<dbReference type="InterPro" id="IPR021067">
    <property type="entry name" value="Glycosyltransferase"/>
</dbReference>
<feature type="region of interest" description="Disordered" evidence="1">
    <location>
        <begin position="303"/>
        <end position="331"/>
    </location>
</feature>
<evidence type="ECO:0008006" key="4">
    <source>
        <dbReference type="Google" id="ProtNLM"/>
    </source>
</evidence>
<dbReference type="EMBL" id="JACJTA010000126">
    <property type="protein sequence ID" value="MBD2609084.1"/>
    <property type="molecule type" value="Genomic_DNA"/>
</dbReference>
<dbReference type="PANTHER" id="PTHR34496">
    <property type="entry name" value="GLCNAC TRANSFERASE-RELATED"/>
    <property type="match status" value="1"/>
</dbReference>
<sequence length="331" mass="38248">MFTTLFVQVASYRDVELIPTIKDAIEQAHFPELLSFGICWQYQTESELRYIDALKSIKNCRVISVLASCSKGVGWARSEVQRMFEREKYTLQIDSHMRFVKDWDILLINMLNLCPSKKPVLTAYPASYTPPRILNNNFVTGITFDKFHESGIITFKGSGEDLSKFHLPQLGSFIAGGFMFSEASIINEVPADPNIYFLGEEFLFSVRAWTRGWDIYHPNKLLCWHYYNEKCTSRPLHWQDNEWIPLNYSSAERFRKILGLEVNSEDFGIYGLGDNRTLSAYLQMCNISLDDWANQYENYRGQATTRNEGRLSNHQDPGIRNSSHLTTNPTI</sequence>
<dbReference type="Gene3D" id="3.90.550.10">
    <property type="entry name" value="Spore Coat Polysaccharide Biosynthesis Protein SpsA, Chain A"/>
    <property type="match status" value="1"/>
</dbReference>
<dbReference type="Proteomes" id="UP000660380">
    <property type="component" value="Unassembled WGS sequence"/>
</dbReference>
<evidence type="ECO:0000313" key="2">
    <source>
        <dbReference type="EMBL" id="MBD2609084.1"/>
    </source>
</evidence>
<proteinExistence type="predicted"/>